<evidence type="ECO:0000256" key="2">
    <source>
        <dbReference type="ARBA" id="ARBA00008610"/>
    </source>
</evidence>
<dbReference type="STRING" id="36842.SAMN02194393_03940"/>
<accession>A0A1T5M5S1</accession>
<evidence type="ECO:0000256" key="1">
    <source>
        <dbReference type="ARBA" id="ARBA00004193"/>
    </source>
</evidence>
<keyword evidence="10" id="KW-1185">Reference proteome</keyword>
<evidence type="ECO:0000256" key="6">
    <source>
        <dbReference type="ARBA" id="ARBA00023288"/>
    </source>
</evidence>
<evidence type="ECO:0000256" key="5">
    <source>
        <dbReference type="ARBA" id="ARBA00023136"/>
    </source>
</evidence>
<proteinExistence type="inferred from homology"/>
<evidence type="ECO:0000256" key="4">
    <source>
        <dbReference type="ARBA" id="ARBA00022729"/>
    </source>
</evidence>
<comment type="subcellular location">
    <subcellularLocation>
        <location evidence="1">Cell membrane</location>
        <topology evidence="1">Lipid-anchor</topology>
    </subcellularLocation>
</comment>
<dbReference type="GO" id="GO:0005886">
    <property type="term" value="C:plasma membrane"/>
    <property type="evidence" value="ECO:0007669"/>
    <property type="project" value="UniProtKB-SubCell"/>
</dbReference>
<dbReference type="Pfam" id="PF02608">
    <property type="entry name" value="Bmp"/>
    <property type="match status" value="1"/>
</dbReference>
<dbReference type="InterPro" id="IPR003760">
    <property type="entry name" value="PnrA-like"/>
</dbReference>
<dbReference type="CDD" id="cd19964">
    <property type="entry name" value="PBP1_BMP-like"/>
    <property type="match status" value="1"/>
</dbReference>
<keyword evidence="5" id="KW-0472">Membrane</keyword>
<evidence type="ECO:0000256" key="3">
    <source>
        <dbReference type="ARBA" id="ARBA00022475"/>
    </source>
</evidence>
<dbReference type="Proteomes" id="UP000190285">
    <property type="component" value="Unassembled WGS sequence"/>
</dbReference>
<evidence type="ECO:0000313" key="10">
    <source>
        <dbReference type="Proteomes" id="UP000190285"/>
    </source>
</evidence>
<feature type="domain" description="ABC transporter substrate-binding protein PnrA-like" evidence="8">
    <location>
        <begin position="47"/>
        <end position="343"/>
    </location>
</feature>
<comment type="similarity">
    <text evidence="2">Belongs to the BMP lipoprotein family.</text>
</comment>
<dbReference type="Gene3D" id="3.40.50.2300">
    <property type="match status" value="2"/>
</dbReference>
<reference evidence="10" key="1">
    <citation type="submission" date="2017-02" db="EMBL/GenBank/DDBJ databases">
        <authorList>
            <person name="Varghese N."/>
            <person name="Submissions S."/>
        </authorList>
    </citation>
    <scope>NUCLEOTIDE SEQUENCE [LARGE SCALE GENOMIC DNA]</scope>
    <source>
        <strain evidence="10">M1</strain>
    </source>
</reference>
<dbReference type="OrthoDB" id="9769871at2"/>
<evidence type="ECO:0000259" key="8">
    <source>
        <dbReference type="Pfam" id="PF02608"/>
    </source>
</evidence>
<feature type="signal peptide" evidence="7">
    <location>
        <begin position="1"/>
        <end position="21"/>
    </location>
</feature>
<gene>
    <name evidence="9" type="ORF">SAMN02194393_03940</name>
</gene>
<dbReference type="EMBL" id="FUZT01000010">
    <property type="protein sequence ID" value="SKC83560.1"/>
    <property type="molecule type" value="Genomic_DNA"/>
</dbReference>
<keyword evidence="3" id="KW-1003">Cell membrane</keyword>
<dbReference type="AlphaFoldDB" id="A0A1T5M5S1"/>
<protein>
    <submittedName>
        <fullName evidence="9">Nucleoside-binding protein</fullName>
    </submittedName>
</protein>
<dbReference type="InterPro" id="IPR050957">
    <property type="entry name" value="BMP_lipoprotein"/>
</dbReference>
<dbReference type="PROSITE" id="PS51257">
    <property type="entry name" value="PROKAR_LIPOPROTEIN"/>
    <property type="match status" value="1"/>
</dbReference>
<evidence type="ECO:0000313" key="9">
    <source>
        <dbReference type="EMBL" id="SKC83560.1"/>
    </source>
</evidence>
<dbReference type="PANTHER" id="PTHR34296">
    <property type="entry name" value="TRANSCRIPTIONAL ACTIVATOR PROTEIN MED"/>
    <property type="match status" value="1"/>
</dbReference>
<keyword evidence="6" id="KW-0449">Lipoprotein</keyword>
<evidence type="ECO:0000256" key="7">
    <source>
        <dbReference type="SAM" id="SignalP"/>
    </source>
</evidence>
<feature type="chain" id="PRO_5038946508" evidence="7">
    <location>
        <begin position="22"/>
        <end position="360"/>
    </location>
</feature>
<dbReference type="InterPro" id="IPR028082">
    <property type="entry name" value="Peripla_BP_I"/>
</dbReference>
<dbReference type="RefSeq" id="WP_079493988.1">
    <property type="nucleotide sequence ID" value="NZ_FUZT01000010.1"/>
</dbReference>
<dbReference type="PANTHER" id="PTHR34296:SF2">
    <property type="entry name" value="ABC TRANSPORTER GUANOSINE-BINDING PROTEIN NUPN"/>
    <property type="match status" value="1"/>
</dbReference>
<keyword evidence="4 7" id="KW-0732">Signal</keyword>
<organism evidence="9 10">
    <name type="scientific">Maledivibacter halophilus</name>
    <dbReference type="NCBI Taxonomy" id="36842"/>
    <lineage>
        <taxon>Bacteria</taxon>
        <taxon>Bacillati</taxon>
        <taxon>Bacillota</taxon>
        <taxon>Clostridia</taxon>
        <taxon>Peptostreptococcales</taxon>
        <taxon>Caminicellaceae</taxon>
        <taxon>Maledivibacter</taxon>
    </lineage>
</organism>
<name>A0A1T5M5S1_9FIRM</name>
<sequence length="360" mass="38678">MKKIKGIALLMAVLLVVSMMAGCSGKTEEANTSQENGQAKESGEPIKVALVLAGFLGDKSFNDSAYEGIKKAQEDFNLEVKVMESKVPSDWESNLVAMAAADYDIVIGVSTQLQDIIKKHASEFSDVKFGIIDAVVDEPNVMSATFAQNEGSFLAGAAAAMFTQKTDIPNVNSEKIIGWVGGMDIPVLHDFLVGYKQGAKHIDPEMKILTSFAGTFNDPLKGKELTLAQYSQGADIVMNVASNTGNGILEAAKETGNYAIGVDLNQDNVYPGSILTSMLKRVDRASYLMVESIAKDSFKGGEVVNMDISNGGVGLTDMSVMKEALGDKFPQDILDKIKELTEEVKSGEIEVESYPGFEKK</sequence>
<dbReference type="SUPFAM" id="SSF53822">
    <property type="entry name" value="Periplasmic binding protein-like I"/>
    <property type="match status" value="1"/>
</dbReference>